<dbReference type="InterPro" id="IPR017441">
    <property type="entry name" value="Protein_kinase_ATP_BS"/>
</dbReference>
<keyword evidence="13" id="KW-0472">Membrane</keyword>
<accession>A0A368PWM8</accession>
<evidence type="ECO:0000256" key="8">
    <source>
        <dbReference type="ARBA" id="ARBA00022737"/>
    </source>
</evidence>
<dbReference type="PROSITE" id="PS00108">
    <property type="entry name" value="PROTEIN_KINASE_ST"/>
    <property type="match status" value="1"/>
</dbReference>
<evidence type="ECO:0000256" key="3">
    <source>
        <dbReference type="ARBA" id="ARBA00022475"/>
    </source>
</evidence>
<name>A0A368PWM8_SETIT</name>
<organism evidence="19">
    <name type="scientific">Setaria italica</name>
    <name type="common">Foxtail millet</name>
    <name type="synonym">Panicum italicum</name>
    <dbReference type="NCBI Taxonomy" id="4555"/>
    <lineage>
        <taxon>Eukaryota</taxon>
        <taxon>Viridiplantae</taxon>
        <taxon>Streptophyta</taxon>
        <taxon>Embryophyta</taxon>
        <taxon>Tracheophyta</taxon>
        <taxon>Spermatophyta</taxon>
        <taxon>Magnoliopsida</taxon>
        <taxon>Liliopsida</taxon>
        <taxon>Poales</taxon>
        <taxon>Poaceae</taxon>
        <taxon>PACMAD clade</taxon>
        <taxon>Panicoideae</taxon>
        <taxon>Panicodae</taxon>
        <taxon>Paniceae</taxon>
        <taxon>Cenchrinae</taxon>
        <taxon>Setaria</taxon>
    </lineage>
</organism>
<evidence type="ECO:0000256" key="13">
    <source>
        <dbReference type="ARBA" id="ARBA00023136"/>
    </source>
</evidence>
<feature type="binding site" evidence="16">
    <location>
        <position position="428"/>
    </location>
    <ligand>
        <name>ATP</name>
        <dbReference type="ChEBI" id="CHEBI:30616"/>
    </ligand>
</feature>
<evidence type="ECO:0000256" key="17">
    <source>
        <dbReference type="SAM" id="SignalP"/>
    </source>
</evidence>
<evidence type="ECO:0000256" key="6">
    <source>
        <dbReference type="ARBA" id="ARBA00022692"/>
    </source>
</evidence>
<gene>
    <name evidence="19" type="ORF">SETIT_2G080400v2</name>
</gene>
<keyword evidence="7 17" id="KW-0732">Signal</keyword>
<dbReference type="Gene3D" id="3.80.10.10">
    <property type="entry name" value="Ribonuclease Inhibitor"/>
    <property type="match status" value="2"/>
</dbReference>
<reference evidence="19" key="2">
    <citation type="submission" date="2015-07" db="EMBL/GenBank/DDBJ databases">
        <authorList>
            <person name="Noorani M."/>
        </authorList>
    </citation>
    <scope>NUCLEOTIDE SEQUENCE</scope>
    <source>
        <strain evidence="19">Yugu1</strain>
    </source>
</reference>
<dbReference type="Gene3D" id="1.10.510.10">
    <property type="entry name" value="Transferase(Phosphotransferase) domain 1"/>
    <property type="match status" value="1"/>
</dbReference>
<keyword evidence="10" id="KW-0418">Kinase</keyword>
<dbReference type="InterPro" id="IPR050647">
    <property type="entry name" value="Plant_LRR-RLKs"/>
</dbReference>
<feature type="chain" id="PRO_5016562429" description="Protein kinase domain-containing protein" evidence="17">
    <location>
        <begin position="35"/>
        <end position="662"/>
    </location>
</feature>
<evidence type="ECO:0000256" key="5">
    <source>
        <dbReference type="ARBA" id="ARBA00022679"/>
    </source>
</evidence>
<dbReference type="SUPFAM" id="SSF56112">
    <property type="entry name" value="Protein kinase-like (PK-like)"/>
    <property type="match status" value="1"/>
</dbReference>
<dbReference type="InterPro" id="IPR001611">
    <property type="entry name" value="Leu-rich_rpt"/>
</dbReference>
<dbReference type="InterPro" id="IPR000719">
    <property type="entry name" value="Prot_kinase_dom"/>
</dbReference>
<evidence type="ECO:0000256" key="1">
    <source>
        <dbReference type="ARBA" id="ARBA00004162"/>
    </source>
</evidence>
<keyword evidence="11 16" id="KW-0067">ATP-binding</keyword>
<feature type="signal peptide" evidence="17">
    <location>
        <begin position="1"/>
        <end position="34"/>
    </location>
</feature>
<evidence type="ECO:0000256" key="15">
    <source>
        <dbReference type="ARBA" id="ARBA00023180"/>
    </source>
</evidence>
<evidence type="ECO:0000256" key="12">
    <source>
        <dbReference type="ARBA" id="ARBA00022989"/>
    </source>
</evidence>
<dbReference type="FunFam" id="3.30.200.20:FF:000432">
    <property type="entry name" value="LRR receptor-like serine/threonine-protein kinase EFR"/>
    <property type="match status" value="1"/>
</dbReference>
<evidence type="ECO:0000256" key="14">
    <source>
        <dbReference type="ARBA" id="ARBA00023170"/>
    </source>
</evidence>
<dbReference type="Pfam" id="PF13855">
    <property type="entry name" value="LRR_8"/>
    <property type="match status" value="1"/>
</dbReference>
<dbReference type="PANTHER" id="PTHR48056">
    <property type="entry name" value="LRR RECEPTOR-LIKE SERINE/THREONINE-PROTEIN KINASE-RELATED"/>
    <property type="match status" value="1"/>
</dbReference>
<feature type="domain" description="Protein kinase" evidence="18">
    <location>
        <begin position="399"/>
        <end position="662"/>
    </location>
</feature>
<evidence type="ECO:0000313" key="19">
    <source>
        <dbReference type="EMBL" id="RCV10049.1"/>
    </source>
</evidence>
<dbReference type="PROSITE" id="PS50011">
    <property type="entry name" value="PROTEIN_KINASE_DOM"/>
    <property type="match status" value="1"/>
</dbReference>
<keyword evidence="14" id="KW-0675">Receptor</keyword>
<dbReference type="Pfam" id="PF00069">
    <property type="entry name" value="Pkinase"/>
    <property type="match status" value="1"/>
</dbReference>
<keyword evidence="8" id="KW-0677">Repeat</keyword>
<comment type="subcellular location">
    <subcellularLocation>
        <location evidence="1">Cell membrane</location>
        <topology evidence="1">Single-pass membrane protein</topology>
    </subcellularLocation>
</comment>
<sequence length="662" mass="72354">MDRNSSPTMLLLRIRRRLQLLLLLSAMATTKATATSSSSGHAGYERALVAFKAKISSQSGVLASWNKSTSYCSWEGVTCGKRHRWRVVALDLSFQGLAGTISPAIGTLTFLQSLNLSFNGPISLPALAPSAAFRKTRCMAGRLPSDLGKSLPSIQQLAIGTNLFTGALPRSLNNLSQLQVFDVDSNNFTGVVPTELGRLQNLEVFMLDSNKFHANNEREWGFIASLTNCSRFQKLTIGWNRFSGNLPSSLANVSTNLQWLRIPFNQISGATPLDVGNLAGLEVLDFSGNLLSGVIPESIGKLTQLKELFLYWNNFSGVIPSSIGNLTGLWRLGALGNSLERPIPLSIGNLSKLTVPSLSINKLTGFVPKEIMGLSSTLAILGLSYNFLEGPLPLEVDRFSEANVLGKGRYGTVYRGILENEAIVVAVKVFNIQHPGLYKSFQAECEALRRVRHRCLVKIITCCSSINHQGQDFRALVFEFMVNRSLDRWIHSNFEGPNGQGALTLSQRLDIAVDIVDALDYLHNGCQPPVIHCDLKPSNILLNQDLRARIGDFGIAKVLDESTSKHPVKSNSFIGIRGSIGYIAPGALPDKVMEIADSNIWLHDGANNRNDATHITITKKCLSALSQLGVLCSKQLPIERLSMSDATAEMHAIRDTYFSTQQ</sequence>
<dbReference type="SUPFAM" id="SSF52058">
    <property type="entry name" value="L domain-like"/>
    <property type="match status" value="1"/>
</dbReference>
<dbReference type="Gene3D" id="3.30.200.20">
    <property type="entry name" value="Phosphorylase Kinase, domain 1"/>
    <property type="match status" value="1"/>
</dbReference>
<dbReference type="GO" id="GO:0005524">
    <property type="term" value="F:ATP binding"/>
    <property type="evidence" value="ECO:0007669"/>
    <property type="project" value="UniProtKB-UniRule"/>
</dbReference>
<keyword evidence="3" id="KW-1003">Cell membrane</keyword>
<dbReference type="PANTHER" id="PTHR48056:SF86">
    <property type="entry name" value="PROTEIN KINASE DOMAIN-CONTAINING PROTEIN"/>
    <property type="match status" value="1"/>
</dbReference>
<dbReference type="GO" id="GO:0005886">
    <property type="term" value="C:plasma membrane"/>
    <property type="evidence" value="ECO:0007669"/>
    <property type="project" value="UniProtKB-SubCell"/>
</dbReference>
<keyword evidence="4" id="KW-0433">Leucine-rich repeat</keyword>
<dbReference type="FunFam" id="3.80.10.10:FF:000041">
    <property type="entry name" value="LRR receptor-like serine/threonine-protein kinase ERECTA"/>
    <property type="match status" value="1"/>
</dbReference>
<dbReference type="InterPro" id="IPR013210">
    <property type="entry name" value="LRR_N_plant-typ"/>
</dbReference>
<reference evidence="19" key="1">
    <citation type="journal article" date="2012" name="Nat. Biotechnol.">
        <title>Reference genome sequence of the model plant Setaria.</title>
        <authorList>
            <person name="Bennetzen J.L."/>
            <person name="Schmutz J."/>
            <person name="Wang H."/>
            <person name="Percifield R."/>
            <person name="Hawkins J."/>
            <person name="Pontaroli A.C."/>
            <person name="Estep M."/>
            <person name="Feng L."/>
            <person name="Vaughn J.N."/>
            <person name="Grimwood J."/>
            <person name="Jenkins J."/>
            <person name="Barry K."/>
            <person name="Lindquist E."/>
            <person name="Hellsten U."/>
            <person name="Deshpande S."/>
            <person name="Wang X."/>
            <person name="Wu X."/>
            <person name="Mitros T."/>
            <person name="Triplett J."/>
            <person name="Yang X."/>
            <person name="Ye C.Y."/>
            <person name="Mauro-Herrera M."/>
            <person name="Wang L."/>
            <person name="Li P."/>
            <person name="Sharma M."/>
            <person name="Sharma R."/>
            <person name="Ronald P.C."/>
            <person name="Panaud O."/>
            <person name="Kellogg E.A."/>
            <person name="Brutnell T.P."/>
            <person name="Doust A.N."/>
            <person name="Tuskan G.A."/>
            <person name="Rokhsar D."/>
            <person name="Devos K.M."/>
        </authorList>
    </citation>
    <scope>NUCLEOTIDE SEQUENCE [LARGE SCALE GENOMIC DNA]</scope>
    <source>
        <strain evidence="19">Yugu1</strain>
    </source>
</reference>
<dbReference type="InterPro" id="IPR011009">
    <property type="entry name" value="Kinase-like_dom_sf"/>
</dbReference>
<dbReference type="Pfam" id="PF08263">
    <property type="entry name" value="LRRNT_2"/>
    <property type="match status" value="1"/>
</dbReference>
<dbReference type="SMART" id="SM00220">
    <property type="entry name" value="S_TKc"/>
    <property type="match status" value="1"/>
</dbReference>
<dbReference type="GO" id="GO:0004672">
    <property type="term" value="F:protein kinase activity"/>
    <property type="evidence" value="ECO:0007669"/>
    <property type="project" value="InterPro"/>
</dbReference>
<evidence type="ECO:0000256" key="9">
    <source>
        <dbReference type="ARBA" id="ARBA00022741"/>
    </source>
</evidence>
<keyword evidence="6" id="KW-0812">Transmembrane</keyword>
<evidence type="ECO:0000256" key="11">
    <source>
        <dbReference type="ARBA" id="ARBA00022840"/>
    </source>
</evidence>
<dbReference type="EMBL" id="CM003529">
    <property type="protein sequence ID" value="RCV10049.1"/>
    <property type="molecule type" value="Genomic_DNA"/>
</dbReference>
<protein>
    <recommendedName>
        <fullName evidence="18">Protein kinase domain-containing protein</fullName>
    </recommendedName>
</protein>
<dbReference type="AlphaFoldDB" id="A0A368PWM8"/>
<keyword evidence="9 16" id="KW-0547">Nucleotide-binding</keyword>
<proteinExistence type="inferred from homology"/>
<evidence type="ECO:0000256" key="2">
    <source>
        <dbReference type="ARBA" id="ARBA00008684"/>
    </source>
</evidence>
<evidence type="ECO:0000256" key="10">
    <source>
        <dbReference type="ARBA" id="ARBA00022777"/>
    </source>
</evidence>
<evidence type="ECO:0000256" key="16">
    <source>
        <dbReference type="PROSITE-ProRule" id="PRU10141"/>
    </source>
</evidence>
<evidence type="ECO:0000256" key="7">
    <source>
        <dbReference type="ARBA" id="ARBA00022729"/>
    </source>
</evidence>
<keyword evidence="15" id="KW-0325">Glycoprotein</keyword>
<evidence type="ECO:0000256" key="4">
    <source>
        <dbReference type="ARBA" id="ARBA00022614"/>
    </source>
</evidence>
<evidence type="ECO:0000259" key="18">
    <source>
        <dbReference type="PROSITE" id="PS50011"/>
    </source>
</evidence>
<keyword evidence="12" id="KW-1133">Transmembrane helix</keyword>
<dbReference type="PROSITE" id="PS00107">
    <property type="entry name" value="PROTEIN_KINASE_ATP"/>
    <property type="match status" value="1"/>
</dbReference>
<dbReference type="Pfam" id="PF00560">
    <property type="entry name" value="LRR_1"/>
    <property type="match status" value="1"/>
</dbReference>
<dbReference type="InterPro" id="IPR008271">
    <property type="entry name" value="Ser/Thr_kinase_AS"/>
</dbReference>
<comment type="similarity">
    <text evidence="2">Belongs to the protein kinase superfamily. Ser/Thr protein kinase family.</text>
</comment>
<keyword evidence="5" id="KW-0808">Transferase</keyword>
<dbReference type="InterPro" id="IPR032675">
    <property type="entry name" value="LRR_dom_sf"/>
</dbReference>
<dbReference type="OrthoDB" id="1434862at2759"/>